<name>A0AC59ZMQ4_RANTA</name>
<evidence type="ECO:0000313" key="1">
    <source>
        <dbReference type="EMBL" id="CAN0464392.1"/>
    </source>
</evidence>
<gene>
    <name evidence="1" type="ORF">MRATA1EN22A_LOCUS20192</name>
</gene>
<reference evidence="1" key="1">
    <citation type="submission" date="2023-05" db="EMBL/GenBank/DDBJ databases">
        <authorList>
            <consortium name="ELIXIR-Norway"/>
        </authorList>
    </citation>
    <scope>NUCLEOTIDE SEQUENCE</scope>
</reference>
<accession>A0AC59ZMQ4</accession>
<evidence type="ECO:0000313" key="2">
    <source>
        <dbReference type="Proteomes" id="UP001162501"/>
    </source>
</evidence>
<proteinExistence type="predicted"/>
<organism evidence="1 2">
    <name type="scientific">Rangifer tarandus platyrhynchus</name>
    <name type="common">Svalbard reindeer</name>
    <dbReference type="NCBI Taxonomy" id="3082113"/>
    <lineage>
        <taxon>Eukaryota</taxon>
        <taxon>Metazoa</taxon>
        <taxon>Chordata</taxon>
        <taxon>Craniata</taxon>
        <taxon>Vertebrata</taxon>
        <taxon>Euteleostomi</taxon>
        <taxon>Mammalia</taxon>
        <taxon>Eutheria</taxon>
        <taxon>Laurasiatheria</taxon>
        <taxon>Artiodactyla</taxon>
        <taxon>Ruminantia</taxon>
        <taxon>Pecora</taxon>
        <taxon>Cervidae</taxon>
        <taxon>Odocoileinae</taxon>
        <taxon>Rangifer</taxon>
    </lineage>
</organism>
<sequence length="247" mass="27867">MSATACAQFPTKPATVDRRRSAGTAEEAECFPEMAVSEPGGSAAGSVTFNDVTMAFTRKEWEQLDPAQKSLYKDVMLENYSNLASMGYQALKPDMISKLEKGEEPWLGKGKRPKQGGSSEIARTKETGANGKEVHQDDDWLKNHQKSQNKILREVAFKRTTLTKKKSHECSSLRKKNCFWRKMTNRASGTMEMHLTTDQKIPGPSMLPQMASFYYFLWLSNWGQEEKGTTEDEMAGWHHRLDGPGFE</sequence>
<protein>
    <submittedName>
        <fullName evidence="1">Uncharacterized protein</fullName>
    </submittedName>
</protein>
<reference evidence="1" key="2">
    <citation type="submission" date="2025-03" db="EMBL/GenBank/DDBJ databases">
        <authorList>
            <consortium name="ELIXIR-Norway"/>
            <consortium name="Elixir Norway"/>
        </authorList>
    </citation>
    <scope>NUCLEOTIDE SEQUENCE</scope>
</reference>
<dbReference type="Proteomes" id="UP001162501">
    <property type="component" value="Chromosome 30"/>
</dbReference>
<dbReference type="EMBL" id="OX596114">
    <property type="protein sequence ID" value="CAN0464392.1"/>
    <property type="molecule type" value="Genomic_DNA"/>
</dbReference>